<dbReference type="RefSeq" id="WP_204117915.1">
    <property type="nucleotide sequence ID" value="NZ_BOLV01000001.1"/>
</dbReference>
<name>A0ABW4BEB2_9LACO</name>
<reference evidence="2" key="1">
    <citation type="journal article" date="2019" name="Int. J. Syst. Evol. Microbiol.">
        <title>The Global Catalogue of Microorganisms (GCM) 10K type strain sequencing project: providing services to taxonomists for standard genome sequencing and annotation.</title>
        <authorList>
            <consortium name="The Broad Institute Genomics Platform"/>
            <consortium name="The Broad Institute Genome Sequencing Center for Infectious Disease"/>
            <person name="Wu L."/>
            <person name="Ma J."/>
        </authorList>
    </citation>
    <scope>NUCLEOTIDE SEQUENCE [LARGE SCALE GENOMIC DNA]</scope>
    <source>
        <strain evidence="2">CCM 9110</strain>
    </source>
</reference>
<accession>A0ABW4BEB2</accession>
<dbReference type="Proteomes" id="UP001597199">
    <property type="component" value="Unassembled WGS sequence"/>
</dbReference>
<evidence type="ECO:0000313" key="2">
    <source>
        <dbReference type="Proteomes" id="UP001597199"/>
    </source>
</evidence>
<gene>
    <name evidence="1" type="ORF">ACFQ41_02725</name>
</gene>
<organism evidence="1 2">
    <name type="scientific">Lacticaseibacillus suilingensis</name>
    <dbReference type="NCBI Taxonomy" id="2799577"/>
    <lineage>
        <taxon>Bacteria</taxon>
        <taxon>Bacillati</taxon>
        <taxon>Bacillota</taxon>
        <taxon>Bacilli</taxon>
        <taxon>Lactobacillales</taxon>
        <taxon>Lactobacillaceae</taxon>
        <taxon>Lacticaseibacillus</taxon>
    </lineage>
</organism>
<comment type="caution">
    <text evidence="1">The sequence shown here is derived from an EMBL/GenBank/DDBJ whole genome shotgun (WGS) entry which is preliminary data.</text>
</comment>
<proteinExistence type="predicted"/>
<evidence type="ECO:0000313" key="1">
    <source>
        <dbReference type="EMBL" id="MFD1398218.1"/>
    </source>
</evidence>
<protein>
    <submittedName>
        <fullName evidence="1">Uncharacterized protein</fullName>
    </submittedName>
</protein>
<sequence length="114" mass="13176">MINNNQLVTRYYNLKAKNNELFKVTEGYVDEQVNALYEELDQHFVDRLEIDVQVAMDKAQKAAPELDPAELEVAVTNNIMKHLDDLGLSVLPPRLSEPNTIVAHLNFFNHSRYY</sequence>
<dbReference type="EMBL" id="JBHTOA010000016">
    <property type="protein sequence ID" value="MFD1398218.1"/>
    <property type="molecule type" value="Genomic_DNA"/>
</dbReference>
<keyword evidence="2" id="KW-1185">Reference proteome</keyword>